<name>A0AA41R3D2_9BACT</name>
<dbReference type="AlphaFoldDB" id="A0AA41R3D2"/>
<evidence type="ECO:0000313" key="2">
    <source>
        <dbReference type="Proteomes" id="UP001165427"/>
    </source>
</evidence>
<protein>
    <recommendedName>
        <fullName evidence="3">Cell division protein ZapB</fullName>
    </recommendedName>
</protein>
<accession>A0AA41R3D2</accession>
<keyword evidence="2" id="KW-1185">Reference proteome</keyword>
<reference evidence="1" key="1">
    <citation type="submission" date="2022-04" db="EMBL/GenBank/DDBJ databases">
        <title>Desulfatitalea alkaliphila sp. nov., a novel anaerobic sulfate-reducing bacterium isolated from terrestrial mud volcano, Taman Peninsula, Russia.</title>
        <authorList>
            <person name="Khomyakova M.A."/>
            <person name="Merkel A.Y."/>
            <person name="Slobodkin A.I."/>
        </authorList>
    </citation>
    <scope>NUCLEOTIDE SEQUENCE</scope>
    <source>
        <strain evidence="1">M08but</strain>
    </source>
</reference>
<dbReference type="EMBL" id="JALJRB010000025">
    <property type="protein sequence ID" value="MCJ8502397.1"/>
    <property type="molecule type" value="Genomic_DNA"/>
</dbReference>
<dbReference type="Gene3D" id="1.20.5.340">
    <property type="match status" value="1"/>
</dbReference>
<proteinExistence type="predicted"/>
<organism evidence="1 2">
    <name type="scientific">Desulfatitalea alkaliphila</name>
    <dbReference type="NCBI Taxonomy" id="2929485"/>
    <lineage>
        <taxon>Bacteria</taxon>
        <taxon>Pseudomonadati</taxon>
        <taxon>Thermodesulfobacteriota</taxon>
        <taxon>Desulfobacteria</taxon>
        <taxon>Desulfobacterales</taxon>
        <taxon>Desulfosarcinaceae</taxon>
        <taxon>Desulfatitalea</taxon>
    </lineage>
</organism>
<evidence type="ECO:0000313" key="1">
    <source>
        <dbReference type="EMBL" id="MCJ8502397.1"/>
    </source>
</evidence>
<evidence type="ECO:0008006" key="3">
    <source>
        <dbReference type="Google" id="ProtNLM"/>
    </source>
</evidence>
<dbReference type="RefSeq" id="WP_246913114.1">
    <property type="nucleotide sequence ID" value="NZ_JALJRB010000025.1"/>
</dbReference>
<comment type="caution">
    <text evidence="1">The sequence shown here is derived from an EMBL/GenBank/DDBJ whole genome shotgun (WGS) entry which is preliminary data.</text>
</comment>
<dbReference type="Proteomes" id="UP001165427">
    <property type="component" value="Unassembled WGS sequence"/>
</dbReference>
<sequence>MDQDTVITQFEILERKIEQLIEACKVRDAEIAQLRQGNEQMTRQLQEQAAVQEKDEALKTLIRSKVDGLMNRLSEFADEKD</sequence>
<gene>
    <name evidence="1" type="ORF">MRX98_17575</name>
</gene>